<dbReference type="PANTHER" id="PTHR43531">
    <property type="entry name" value="PROTEIN ICFG"/>
    <property type="match status" value="1"/>
</dbReference>
<keyword evidence="4" id="KW-0807">Transducer</keyword>
<dbReference type="PANTHER" id="PTHR43531:SF11">
    <property type="entry name" value="METHYL-ACCEPTING CHEMOTAXIS PROTEIN 3"/>
    <property type="match status" value="1"/>
</dbReference>
<evidence type="ECO:0000256" key="1">
    <source>
        <dbReference type="ARBA" id="ARBA00004370"/>
    </source>
</evidence>
<dbReference type="GO" id="GO:0016020">
    <property type="term" value="C:membrane"/>
    <property type="evidence" value="ECO:0007669"/>
    <property type="project" value="UniProtKB-SubCell"/>
</dbReference>
<dbReference type="CDD" id="cd01068">
    <property type="entry name" value="globin_sensor"/>
    <property type="match status" value="1"/>
</dbReference>
<dbReference type="GO" id="GO:0019825">
    <property type="term" value="F:oxygen binding"/>
    <property type="evidence" value="ECO:0007669"/>
    <property type="project" value="InterPro"/>
</dbReference>
<dbReference type="Pfam" id="PF00015">
    <property type="entry name" value="MCPsignal"/>
    <property type="match status" value="1"/>
</dbReference>
<dbReference type="OrthoDB" id="4514964at2"/>
<dbReference type="InterPro" id="IPR004089">
    <property type="entry name" value="MCPsignal_dom"/>
</dbReference>
<evidence type="ECO:0000256" key="4">
    <source>
        <dbReference type="PROSITE-ProRule" id="PRU00284"/>
    </source>
</evidence>
<dbReference type="Proteomes" id="UP000005713">
    <property type="component" value="Unassembled WGS sequence"/>
</dbReference>
<dbReference type="SUPFAM" id="SSF46458">
    <property type="entry name" value="Globin-like"/>
    <property type="match status" value="1"/>
</dbReference>
<dbReference type="InterPro" id="IPR009050">
    <property type="entry name" value="Globin-like_sf"/>
</dbReference>
<feature type="domain" description="Methyl-accepting transducer" evidence="5">
    <location>
        <begin position="224"/>
        <end position="453"/>
    </location>
</feature>
<dbReference type="InterPro" id="IPR044398">
    <property type="entry name" value="Globin-sensor_dom"/>
</dbReference>
<proteinExistence type="inferred from homology"/>
<evidence type="ECO:0000313" key="6">
    <source>
        <dbReference type="EMBL" id="EBA07523.1"/>
    </source>
</evidence>
<evidence type="ECO:0000256" key="3">
    <source>
        <dbReference type="ARBA" id="ARBA00029447"/>
    </source>
</evidence>
<accession>A3K5Y4</accession>
<dbReference type="PRINTS" id="PR00260">
    <property type="entry name" value="CHEMTRNSDUCR"/>
</dbReference>
<dbReference type="CDD" id="cd11386">
    <property type="entry name" value="MCP_signal"/>
    <property type="match status" value="1"/>
</dbReference>
<comment type="similarity">
    <text evidence="3">Belongs to the methyl-accepting chemotaxis (MCP) protein family.</text>
</comment>
<sequence>MTKDFEAKLKTYQLDGEHREMLIKAGELLLPELDTVLENFYARATSNPATAAFFDGADRMAFARSAQKKHWERILTAQFDAEYFASIERIGRTHARIKLPLEFYMSSYSQATSDLVSIFLKKSRMGFRGRSVDVIRSQIGVLVRAFSLDIERVVETTFMVLAEEQTCAFRHINTAIDKMAEGDLTHVIPSPETSDFPATFDPVRRKLNEATLKLGQTLAQVSATMDNLLGMISDVNSGTSDLSNRTASQAASLEETAAAIHELTENVQQSSDNTNRAKSVADDAARTAEAGAATVAEASEAMGRIQTSSDRITQIIGMIDDIAFQTNLLALNAGVEAARAGSAGRGFAVVAEEVRVLAGNASDAAKQIKDLVSASSSEVGSGVDLIQRAAGTLQTIVQNFDHVARLSTDIASASREQSTALSEVNAAIAQMDMVTQQNAAMVDETTTATERMRQEASGLQTMLVRLKVPELDAPATVSATSRAA</sequence>
<dbReference type="SMART" id="SM00283">
    <property type="entry name" value="MA"/>
    <property type="match status" value="1"/>
</dbReference>
<reference evidence="6 7" key="1">
    <citation type="submission" date="2006-06" db="EMBL/GenBank/DDBJ databases">
        <authorList>
            <person name="Moran M.A."/>
            <person name="Ferriera S."/>
            <person name="Johnson J."/>
            <person name="Kravitz S."/>
            <person name="Beeson K."/>
            <person name="Sutton G."/>
            <person name="Rogers Y.-H."/>
            <person name="Friedman R."/>
            <person name="Frazier M."/>
            <person name="Venter J.C."/>
        </authorList>
    </citation>
    <scope>NUCLEOTIDE SEQUENCE [LARGE SCALE GENOMIC DNA]</scope>
    <source>
        <strain evidence="6 7">E-37</strain>
    </source>
</reference>
<dbReference type="InterPro" id="IPR051310">
    <property type="entry name" value="MCP_chemotaxis"/>
</dbReference>
<dbReference type="FunFam" id="1.10.287.950:FF:000001">
    <property type="entry name" value="Methyl-accepting chemotaxis sensory transducer"/>
    <property type="match status" value="1"/>
</dbReference>
<dbReference type="InterPro" id="IPR004090">
    <property type="entry name" value="Chemotax_Me-accpt_rcpt"/>
</dbReference>
<dbReference type="GO" id="GO:0006935">
    <property type="term" value="P:chemotaxis"/>
    <property type="evidence" value="ECO:0007669"/>
    <property type="project" value="UniProtKB-KW"/>
</dbReference>
<dbReference type="SUPFAM" id="SSF58104">
    <property type="entry name" value="Methyl-accepting chemotaxis protein (MCP) signaling domain"/>
    <property type="match status" value="1"/>
</dbReference>
<gene>
    <name evidence="6" type="ORF">SSE37_22030</name>
</gene>
<evidence type="ECO:0000313" key="7">
    <source>
        <dbReference type="Proteomes" id="UP000005713"/>
    </source>
</evidence>
<organism evidence="6 7">
    <name type="scientific">Sagittula stellata (strain ATCC 700073 / DSM 11524 / E-37)</name>
    <dbReference type="NCBI Taxonomy" id="388399"/>
    <lineage>
        <taxon>Bacteria</taxon>
        <taxon>Pseudomonadati</taxon>
        <taxon>Pseudomonadota</taxon>
        <taxon>Alphaproteobacteria</taxon>
        <taxon>Rhodobacterales</taxon>
        <taxon>Roseobacteraceae</taxon>
        <taxon>Sagittula</taxon>
    </lineage>
</organism>
<dbReference type="EMBL" id="AAYA01000009">
    <property type="protein sequence ID" value="EBA07523.1"/>
    <property type="molecule type" value="Genomic_DNA"/>
</dbReference>
<keyword evidence="7" id="KW-1185">Reference proteome</keyword>
<dbReference type="eggNOG" id="COG0840">
    <property type="taxonomic scope" value="Bacteria"/>
</dbReference>
<dbReference type="AlphaFoldDB" id="A3K5Y4"/>
<dbReference type="Pfam" id="PF11563">
    <property type="entry name" value="Protoglobin"/>
    <property type="match status" value="1"/>
</dbReference>
<evidence type="ECO:0000256" key="2">
    <source>
        <dbReference type="ARBA" id="ARBA00022500"/>
    </source>
</evidence>
<dbReference type="PROSITE" id="PS50111">
    <property type="entry name" value="CHEMOTAXIS_TRANSDUC_2"/>
    <property type="match status" value="1"/>
</dbReference>
<protein>
    <submittedName>
        <fullName evidence="6">Methyl-accepting chemotaxis protein</fullName>
    </submittedName>
</protein>
<name>A3K5Y4_SAGS3</name>
<dbReference type="InterPro" id="IPR039379">
    <property type="entry name" value="Protoglobin_sensor_dom"/>
</dbReference>
<comment type="caution">
    <text evidence="6">The sequence shown here is derived from an EMBL/GenBank/DDBJ whole genome shotgun (WGS) entry which is preliminary data.</text>
</comment>
<dbReference type="Gene3D" id="1.10.287.950">
    <property type="entry name" value="Methyl-accepting chemotaxis protein"/>
    <property type="match status" value="1"/>
</dbReference>
<keyword evidence="2" id="KW-0145">Chemotaxis</keyword>
<dbReference type="Gene3D" id="1.10.490.10">
    <property type="entry name" value="Globins"/>
    <property type="match status" value="1"/>
</dbReference>
<dbReference type="GO" id="GO:0020037">
    <property type="term" value="F:heme binding"/>
    <property type="evidence" value="ECO:0007669"/>
    <property type="project" value="InterPro"/>
</dbReference>
<dbReference type="GO" id="GO:0004888">
    <property type="term" value="F:transmembrane signaling receptor activity"/>
    <property type="evidence" value="ECO:0007669"/>
    <property type="project" value="InterPro"/>
</dbReference>
<dbReference type="InterPro" id="IPR012292">
    <property type="entry name" value="Globin/Proto"/>
</dbReference>
<dbReference type="RefSeq" id="WP_005860609.1">
    <property type="nucleotide sequence ID" value="NZ_AAYA01000009.1"/>
</dbReference>
<evidence type="ECO:0000259" key="5">
    <source>
        <dbReference type="PROSITE" id="PS50111"/>
    </source>
</evidence>
<comment type="subcellular location">
    <subcellularLocation>
        <location evidence="1">Membrane</location>
    </subcellularLocation>
</comment>
<dbReference type="GO" id="GO:0007165">
    <property type="term" value="P:signal transduction"/>
    <property type="evidence" value="ECO:0007669"/>
    <property type="project" value="UniProtKB-KW"/>
</dbReference>